<dbReference type="InterPro" id="IPR049892">
    <property type="entry name" value="AA9"/>
</dbReference>
<protein>
    <recommendedName>
        <fullName evidence="15">lytic cellulose monooxygenase (C4-dehydrogenating)</fullName>
        <ecNumber evidence="15">1.14.99.56</ecNumber>
    </recommendedName>
</protein>
<evidence type="ECO:0000256" key="9">
    <source>
        <dbReference type="ARBA" id="ARBA00023033"/>
    </source>
</evidence>
<proteinExistence type="evidence at protein level"/>
<dbReference type="Pfam" id="PF03443">
    <property type="entry name" value="AA9"/>
    <property type="match status" value="1"/>
</dbReference>
<feature type="region of interest" description="Disordered" evidence="16">
    <location>
        <begin position="227"/>
        <end position="268"/>
    </location>
</feature>
<evidence type="ECO:0000256" key="3">
    <source>
        <dbReference type="ARBA" id="ARBA00022525"/>
    </source>
</evidence>
<keyword evidence="5" id="KW-0732">Signal</keyword>
<evidence type="ECO:0000256" key="5">
    <source>
        <dbReference type="ARBA" id="ARBA00022729"/>
    </source>
</evidence>
<dbReference type="PROSITE" id="PS00562">
    <property type="entry name" value="CBM1_1"/>
    <property type="match status" value="1"/>
</dbReference>
<dbReference type="SMR" id="G2Q9F7"/>
<dbReference type="GO" id="GO:0005576">
    <property type="term" value="C:extracellular region"/>
    <property type="evidence" value="ECO:0007669"/>
    <property type="project" value="UniProtKB-SubCell"/>
</dbReference>
<comment type="subcellular location">
    <subcellularLocation>
        <location evidence="2">Secreted</location>
    </subcellularLocation>
</comment>
<dbReference type="OrthoDB" id="2525337at2759"/>
<evidence type="ECO:0000256" key="14">
    <source>
        <dbReference type="ARBA" id="ARBA00045077"/>
    </source>
</evidence>
<evidence type="ECO:0007829" key="20">
    <source>
        <dbReference type="PDB" id="9FDL"/>
    </source>
</evidence>
<dbReference type="SUPFAM" id="SSF57180">
    <property type="entry name" value="Cellulose-binding domain"/>
    <property type="match status" value="1"/>
</dbReference>
<dbReference type="HOGENOM" id="CLU_031730_0_2_1"/>
<dbReference type="OMA" id="TSGLKWF"/>
<evidence type="ECO:0000313" key="19">
    <source>
        <dbReference type="Proteomes" id="UP000007322"/>
    </source>
</evidence>
<name>G2Q9F7_THET4</name>
<evidence type="ECO:0000256" key="16">
    <source>
        <dbReference type="SAM" id="MobiDB-lite"/>
    </source>
</evidence>
<evidence type="ECO:0000256" key="10">
    <source>
        <dbReference type="ARBA" id="ARBA00023157"/>
    </source>
</evidence>
<dbReference type="InterPro" id="IPR000254">
    <property type="entry name" value="CBD"/>
</dbReference>
<dbReference type="PANTHER" id="PTHR33353">
    <property type="entry name" value="PUTATIVE (AFU_ORTHOLOGUE AFUA_1G12560)-RELATED"/>
    <property type="match status" value="1"/>
</dbReference>
<dbReference type="PANTHER" id="PTHR33353:SF13">
    <property type="entry name" value="ENDOGLUCANASE II"/>
    <property type="match status" value="1"/>
</dbReference>
<reference evidence="18 19" key="1">
    <citation type="journal article" date="2011" name="Nat. Biotechnol.">
        <title>Comparative genomic analysis of the thermophilic biomass-degrading fungi Myceliophthora thermophila and Thielavia terrestris.</title>
        <authorList>
            <person name="Berka R.M."/>
            <person name="Grigoriev I.V."/>
            <person name="Otillar R."/>
            <person name="Salamov A."/>
            <person name="Grimwood J."/>
            <person name="Reid I."/>
            <person name="Ishmael N."/>
            <person name="John T."/>
            <person name="Darmond C."/>
            <person name="Moisan M.-C."/>
            <person name="Henrissat B."/>
            <person name="Coutinho P.M."/>
            <person name="Lombard V."/>
            <person name="Natvig D.O."/>
            <person name="Lindquist E."/>
            <person name="Schmutz J."/>
            <person name="Lucas S."/>
            <person name="Harris P."/>
            <person name="Powlowski J."/>
            <person name="Bellemare A."/>
            <person name="Taylor D."/>
            <person name="Butler G."/>
            <person name="de Vries R.P."/>
            <person name="Allijn I.E."/>
            <person name="van den Brink J."/>
            <person name="Ushinsky S."/>
            <person name="Storms R."/>
            <person name="Powell A.J."/>
            <person name="Paulsen I.T."/>
            <person name="Elbourne L.D.H."/>
            <person name="Baker S.E."/>
            <person name="Magnuson J."/>
            <person name="LaBoissiere S."/>
            <person name="Clutterbuck A.J."/>
            <person name="Martinez D."/>
            <person name="Wogulis M."/>
            <person name="de Leon A.L."/>
            <person name="Rey M.W."/>
            <person name="Tsang A."/>
        </authorList>
    </citation>
    <scope>NUCLEOTIDE SEQUENCE [LARGE SCALE GENOMIC DNA]</scope>
    <source>
        <strain evidence="19">ATCC 42464 / BCRC 31852 / DSM 1799</strain>
    </source>
</reference>
<dbReference type="InParanoid" id="G2Q9F7"/>
<feature type="compositionally biased region" description="Gly residues" evidence="16">
    <location>
        <begin position="245"/>
        <end position="268"/>
    </location>
</feature>
<dbReference type="EC" id="1.14.99.56" evidence="15"/>
<dbReference type="PROSITE" id="PS51164">
    <property type="entry name" value="CBM1_2"/>
    <property type="match status" value="1"/>
</dbReference>
<feature type="disulfide bond" evidence="20">
    <location>
        <begin position="54"/>
        <end position="185"/>
    </location>
</feature>
<dbReference type="GO" id="GO:0030245">
    <property type="term" value="P:cellulose catabolic process"/>
    <property type="evidence" value="ECO:0007669"/>
    <property type="project" value="UniProtKB-KW"/>
</dbReference>
<comment type="cofactor">
    <cofactor evidence="1">
        <name>Cu(2+)</name>
        <dbReference type="ChEBI" id="CHEBI:29036"/>
    </cofactor>
</comment>
<keyword evidence="3" id="KW-0964">Secreted</keyword>
<keyword evidence="6" id="KW-0136">Cellulose degradation</keyword>
<evidence type="ECO:0000256" key="11">
    <source>
        <dbReference type="ARBA" id="ARBA00023277"/>
    </source>
</evidence>
<dbReference type="VEuPathDB" id="FungiDB:MYCTH_111088"/>
<feature type="domain" description="CBM1" evidence="17">
    <location>
        <begin position="270"/>
        <end position="305"/>
    </location>
</feature>
<keyword evidence="20" id="KW-0002">3D-structure</keyword>
<dbReference type="GeneID" id="11510466"/>
<keyword evidence="12" id="KW-0624">Polysaccharide degradation</keyword>
<keyword evidence="19" id="KW-1185">Reference proteome</keyword>
<dbReference type="EMBL" id="CP003003">
    <property type="protein sequence ID" value="AEO56416.1"/>
    <property type="molecule type" value="Genomic_DNA"/>
</dbReference>
<keyword evidence="9" id="KW-0503">Monooxygenase</keyword>
<dbReference type="eggNOG" id="ENOG502RAK7">
    <property type="taxonomic scope" value="Eukaryota"/>
</dbReference>
<dbReference type="GO" id="GO:0030248">
    <property type="term" value="F:cellulose binding"/>
    <property type="evidence" value="ECO:0007669"/>
    <property type="project" value="InterPro"/>
</dbReference>
<dbReference type="RefSeq" id="XP_003661661.1">
    <property type="nucleotide sequence ID" value="XM_003661613.1"/>
</dbReference>
<evidence type="ECO:0000256" key="2">
    <source>
        <dbReference type="ARBA" id="ARBA00004613"/>
    </source>
</evidence>
<sequence length="306" mass="31363">MKPFSLVALATAVSGHAIFQRVSVNGQDQGQLKGVRAPSSNSPIQNVNDANMACNANIVYHDNTIIKVPAGARVGAWWQHVIGGPQGANDPDNPIAASHKGPIQVYLAKVDNAATASPSGLKWFKVAERGLNNGVWAVDELIANNGWHYFDLPSCVAPGQYLMRVELLALHSASSPGGAQFYMGCAQIEVTGSGTNSGSDFVSFPGAYSANDPGILLSIYDSSGKPNNGGRSYPIPGPRPISCSGSGGGGNNGGDGGDDNNGGGNNNGGGSVPLYGQCGGIGYTGPTTCAQGTCKVSNEYYSQCLP</sequence>
<dbReference type="Gene3D" id="2.70.50.70">
    <property type="match status" value="1"/>
</dbReference>
<evidence type="ECO:0000256" key="12">
    <source>
        <dbReference type="ARBA" id="ARBA00023326"/>
    </source>
</evidence>
<feature type="binding site" evidence="20">
    <location>
        <position position="182"/>
    </location>
    <ligand>
        <name>Cu(2+)</name>
        <dbReference type="ChEBI" id="CHEBI:29036"/>
    </ligand>
</feature>
<keyword evidence="8" id="KW-0186">Copper</keyword>
<evidence type="ECO:0000256" key="4">
    <source>
        <dbReference type="ARBA" id="ARBA00022723"/>
    </source>
</evidence>
<comment type="catalytic activity">
    <reaction evidence="14">
        <text>[(1-&gt;4)-beta-D-glucosyl]n+m + reduced acceptor + O2 = 4-dehydro-beta-D-glucosyl-[(1-&gt;4)-beta-D-glucosyl]n-1 + [(1-&gt;4)-beta-D-glucosyl]m + acceptor + H2O.</text>
        <dbReference type="EC" id="1.14.99.56"/>
    </reaction>
</comment>
<dbReference type="InterPro" id="IPR005103">
    <property type="entry name" value="AA9_LPMO"/>
</dbReference>
<keyword evidence="18" id="KW-0378">Hydrolase</keyword>
<evidence type="ECO:0000256" key="6">
    <source>
        <dbReference type="ARBA" id="ARBA00023001"/>
    </source>
</evidence>
<evidence type="ECO:0000256" key="7">
    <source>
        <dbReference type="ARBA" id="ARBA00023002"/>
    </source>
</evidence>
<dbReference type="GO" id="GO:0046872">
    <property type="term" value="F:metal ion binding"/>
    <property type="evidence" value="ECO:0007669"/>
    <property type="project" value="UniProtKB-KW"/>
</dbReference>
<dbReference type="Proteomes" id="UP000007322">
    <property type="component" value="Chromosome 2"/>
</dbReference>
<keyword evidence="4 20" id="KW-0479">Metal-binding</keyword>
<dbReference type="GO" id="GO:0016787">
    <property type="term" value="F:hydrolase activity"/>
    <property type="evidence" value="ECO:0007669"/>
    <property type="project" value="UniProtKB-KW"/>
</dbReference>
<comment type="similarity">
    <text evidence="13">Belongs to the polysaccharide monooxygenase AA9 family.</text>
</comment>
<dbReference type="SMART" id="SM00236">
    <property type="entry name" value="fCBD"/>
    <property type="match status" value="1"/>
</dbReference>
<feature type="binding site" evidence="20">
    <location>
        <position position="99"/>
    </location>
    <ligand>
        <name>Cu(2+)</name>
        <dbReference type="ChEBI" id="CHEBI:29036"/>
    </ligand>
</feature>
<evidence type="ECO:0000256" key="8">
    <source>
        <dbReference type="ARBA" id="ARBA00023008"/>
    </source>
</evidence>
<evidence type="ECO:0000256" key="15">
    <source>
        <dbReference type="ARBA" id="ARBA00047174"/>
    </source>
</evidence>
<dbReference type="STRING" id="573729.G2Q9F7"/>
<feature type="disulfide bond" evidence="20">
    <location>
        <begin position="155"/>
        <end position="243"/>
    </location>
</feature>
<evidence type="ECO:0000313" key="18">
    <source>
        <dbReference type="EMBL" id="AEO56416.1"/>
    </source>
</evidence>
<dbReference type="CDD" id="cd21175">
    <property type="entry name" value="LPMO_AA9"/>
    <property type="match status" value="1"/>
</dbReference>
<keyword evidence="10" id="KW-1015">Disulfide bond</keyword>
<feature type="binding site" evidence="20">
    <location>
        <position position="16"/>
    </location>
    <ligand>
        <name>Cu(2+)</name>
        <dbReference type="ChEBI" id="CHEBI:29036"/>
    </ligand>
</feature>
<reference evidence="20" key="2">
    <citation type="journal article" date="2025" name="Int. J. Biol. Macromol.">
        <title>Mutational study of a lytic polysaccharide monooxygenase from Myceliophthora thermophila (MtLPMO9F): Structural insights into substrate specificity and regioselectivity.</title>
        <authorList>
            <person name="Kosinas C."/>
            <person name="Chorozian K."/>
            <person name="Sandgren M."/>
            <person name="Topakas E."/>
            <person name="Dimarogona M."/>
        </authorList>
    </citation>
    <scope>X-RAY CRYSTALLOGRAPHY (2.33 ANGSTROMS) OF 16-245 IN COMPLEX WITH CU(2+)</scope>
    <scope>DISULFIDE BONDS</scope>
</reference>
<dbReference type="AlphaFoldDB" id="G2Q9F7"/>
<keyword evidence="7" id="KW-0560">Oxidoreductase</keyword>
<organism evidence="18 19">
    <name type="scientific">Thermothelomyces thermophilus (strain ATCC 42464 / BCRC 31852 / DSM 1799)</name>
    <name type="common">Sporotrichum thermophile</name>
    <dbReference type="NCBI Taxonomy" id="573729"/>
    <lineage>
        <taxon>Eukaryota</taxon>
        <taxon>Fungi</taxon>
        <taxon>Dikarya</taxon>
        <taxon>Ascomycota</taxon>
        <taxon>Pezizomycotina</taxon>
        <taxon>Sordariomycetes</taxon>
        <taxon>Sordariomycetidae</taxon>
        <taxon>Sordariales</taxon>
        <taxon>Chaetomiaceae</taxon>
        <taxon>Thermothelomyces</taxon>
    </lineage>
</organism>
<dbReference type="GO" id="GO:0004497">
    <property type="term" value="F:monooxygenase activity"/>
    <property type="evidence" value="ECO:0007669"/>
    <property type="project" value="UniProtKB-KW"/>
</dbReference>
<dbReference type="InterPro" id="IPR035971">
    <property type="entry name" value="CBD_sf"/>
</dbReference>
<accession>G2Q9F7</accession>
<gene>
    <name evidence="18" type="ORF">MYCTH_111088</name>
</gene>
<evidence type="ECO:0000256" key="13">
    <source>
        <dbReference type="ARBA" id="ARBA00044502"/>
    </source>
</evidence>
<dbReference type="Pfam" id="PF00734">
    <property type="entry name" value="CBM_1"/>
    <property type="match status" value="1"/>
</dbReference>
<dbReference type="PDB" id="9FDL">
    <property type="method" value="X-ray"/>
    <property type="resolution" value="2.33 A"/>
    <property type="chains" value="A/B/C=16-245"/>
</dbReference>
<dbReference type="KEGG" id="mtm:MYCTH_111088"/>
<evidence type="ECO:0000256" key="1">
    <source>
        <dbReference type="ARBA" id="ARBA00001973"/>
    </source>
</evidence>
<keyword evidence="11" id="KW-0119">Carbohydrate metabolism</keyword>
<evidence type="ECO:0000259" key="17">
    <source>
        <dbReference type="PROSITE" id="PS51164"/>
    </source>
</evidence>